<reference evidence="3 4" key="1">
    <citation type="submission" date="2023-08" db="EMBL/GenBank/DDBJ databases">
        <title>Black Yeasts Isolated from many extreme environments.</title>
        <authorList>
            <person name="Coleine C."/>
            <person name="Stajich J.E."/>
            <person name="Selbmann L."/>
        </authorList>
    </citation>
    <scope>NUCLEOTIDE SEQUENCE [LARGE SCALE GENOMIC DNA]</scope>
    <source>
        <strain evidence="3 4">CCFEE 5935</strain>
    </source>
</reference>
<dbReference type="AlphaFoldDB" id="A0AAV9PN25"/>
<evidence type="ECO:0000313" key="3">
    <source>
        <dbReference type="EMBL" id="KAK5175116.1"/>
    </source>
</evidence>
<dbReference type="Proteomes" id="UP001337655">
    <property type="component" value="Unassembled WGS sequence"/>
</dbReference>
<proteinExistence type="predicted"/>
<dbReference type="GeneID" id="89921604"/>
<dbReference type="EMBL" id="JAVRRT010000001">
    <property type="protein sequence ID" value="KAK5175116.1"/>
    <property type="molecule type" value="Genomic_DNA"/>
</dbReference>
<evidence type="ECO:0000256" key="1">
    <source>
        <dbReference type="SAM" id="MobiDB-lite"/>
    </source>
</evidence>
<evidence type="ECO:0000313" key="4">
    <source>
        <dbReference type="Proteomes" id="UP001337655"/>
    </source>
</evidence>
<protein>
    <recommendedName>
        <fullName evidence="2">C2H2-type domain-containing protein</fullName>
    </recommendedName>
</protein>
<organism evidence="3 4">
    <name type="scientific">Saxophila tyrrhenica</name>
    <dbReference type="NCBI Taxonomy" id="1690608"/>
    <lineage>
        <taxon>Eukaryota</taxon>
        <taxon>Fungi</taxon>
        <taxon>Dikarya</taxon>
        <taxon>Ascomycota</taxon>
        <taxon>Pezizomycotina</taxon>
        <taxon>Dothideomycetes</taxon>
        <taxon>Dothideomycetidae</taxon>
        <taxon>Mycosphaerellales</taxon>
        <taxon>Extremaceae</taxon>
        <taxon>Saxophila</taxon>
    </lineage>
</organism>
<feature type="region of interest" description="Disordered" evidence="1">
    <location>
        <begin position="183"/>
        <end position="203"/>
    </location>
</feature>
<comment type="caution">
    <text evidence="3">The sequence shown here is derived from an EMBL/GenBank/DDBJ whole genome shotgun (WGS) entry which is preliminary data.</text>
</comment>
<dbReference type="PROSITE" id="PS00028">
    <property type="entry name" value="ZINC_FINGER_C2H2_1"/>
    <property type="match status" value="1"/>
</dbReference>
<dbReference type="RefSeq" id="XP_064663754.1">
    <property type="nucleotide sequence ID" value="XM_064797520.1"/>
</dbReference>
<accession>A0AAV9PN25</accession>
<sequence>MPCTIDTHSHQWVTEGELVIERCEKQCAFCHHSFQSGWFIRRHVSSVHCGPGKDYPNLVVLKGWKDRPDGNARPHSDESVTTNRRVKKEMKRKKAMNTIPDQETTTVADVTHSFVAPTPFSTGPALVASTLSLAPPINFNTAPAPVVSQSDATDLFDFGFTTNDIDSTGTSQFPVCKVTSSSSAAMAPEATGRSGPSTPEPMNSIDPKVLFEGNTAYTKTTSPWSVVQNVRTDGSRIKAIRPLVPIDDGADTVRRSLNTLFASVRLSSQMTDEEILGTAQSYLKAFANGSFMSPITPTAPPFPESADATFPNAAGEVFPDPTDDAQEYSDDTFGGPIQSIEQTILGF</sequence>
<evidence type="ECO:0000259" key="2">
    <source>
        <dbReference type="PROSITE" id="PS00028"/>
    </source>
</evidence>
<keyword evidence="4" id="KW-1185">Reference proteome</keyword>
<name>A0AAV9PN25_9PEZI</name>
<feature type="domain" description="C2H2-type" evidence="2">
    <location>
        <begin position="27"/>
        <end position="48"/>
    </location>
</feature>
<gene>
    <name evidence="3" type="ORF">LTR77_000253</name>
</gene>
<dbReference type="InterPro" id="IPR013087">
    <property type="entry name" value="Znf_C2H2_type"/>
</dbReference>